<dbReference type="EMBL" id="GBXM01091453">
    <property type="protein sequence ID" value="JAH17124.1"/>
    <property type="molecule type" value="Transcribed_RNA"/>
</dbReference>
<organism evidence="1">
    <name type="scientific">Anguilla anguilla</name>
    <name type="common">European freshwater eel</name>
    <name type="synonym">Muraena anguilla</name>
    <dbReference type="NCBI Taxonomy" id="7936"/>
    <lineage>
        <taxon>Eukaryota</taxon>
        <taxon>Metazoa</taxon>
        <taxon>Chordata</taxon>
        <taxon>Craniata</taxon>
        <taxon>Vertebrata</taxon>
        <taxon>Euteleostomi</taxon>
        <taxon>Actinopterygii</taxon>
        <taxon>Neopterygii</taxon>
        <taxon>Teleostei</taxon>
        <taxon>Anguilliformes</taxon>
        <taxon>Anguillidae</taxon>
        <taxon>Anguilla</taxon>
    </lineage>
</organism>
<accession>A0A0E9QK18</accession>
<protein>
    <submittedName>
        <fullName evidence="1">Uncharacterized protein</fullName>
    </submittedName>
</protein>
<proteinExistence type="predicted"/>
<name>A0A0E9QK18_ANGAN</name>
<evidence type="ECO:0000313" key="1">
    <source>
        <dbReference type="EMBL" id="JAH17124.1"/>
    </source>
</evidence>
<dbReference type="AlphaFoldDB" id="A0A0E9QK18"/>
<reference evidence="1" key="1">
    <citation type="submission" date="2014-11" db="EMBL/GenBank/DDBJ databases">
        <authorList>
            <person name="Amaro Gonzalez C."/>
        </authorList>
    </citation>
    <scope>NUCLEOTIDE SEQUENCE</scope>
</reference>
<reference evidence="1" key="2">
    <citation type="journal article" date="2015" name="Fish Shellfish Immunol.">
        <title>Early steps in the European eel (Anguilla anguilla)-Vibrio vulnificus interaction in the gills: Role of the RtxA13 toxin.</title>
        <authorList>
            <person name="Callol A."/>
            <person name="Pajuelo D."/>
            <person name="Ebbesson L."/>
            <person name="Teles M."/>
            <person name="MacKenzie S."/>
            <person name="Amaro C."/>
        </authorList>
    </citation>
    <scope>NUCLEOTIDE SEQUENCE</scope>
</reference>
<sequence>MSQLNGFSPVCTRRCRLRLTATLKLLPHISQLKAFSPV</sequence>